<dbReference type="InterPro" id="IPR015424">
    <property type="entry name" value="PyrdxlP-dep_Trfase"/>
</dbReference>
<name>A0A0J6EXL7_COCPO</name>
<accession>A0A0J6EXL7</accession>
<dbReference type="Proteomes" id="UP000054567">
    <property type="component" value="Unassembled WGS sequence"/>
</dbReference>
<proteinExistence type="predicted"/>
<protein>
    <submittedName>
        <fullName evidence="4">Fum8p</fullName>
    </submittedName>
</protein>
<dbReference type="InterPro" id="IPR015422">
    <property type="entry name" value="PyrdxlP-dep_Trfase_small"/>
</dbReference>
<dbReference type="GO" id="GO:0005783">
    <property type="term" value="C:endoplasmic reticulum"/>
    <property type="evidence" value="ECO:0007669"/>
    <property type="project" value="TreeGrafter"/>
</dbReference>
<evidence type="ECO:0000313" key="4">
    <source>
        <dbReference type="EMBL" id="KMM65301.1"/>
    </source>
</evidence>
<comment type="cofactor">
    <cofactor evidence="1">
        <name>pyridoxal 5'-phosphate</name>
        <dbReference type="ChEBI" id="CHEBI:597326"/>
    </cofactor>
</comment>
<dbReference type="SUPFAM" id="SSF53383">
    <property type="entry name" value="PLP-dependent transferases"/>
    <property type="match status" value="2"/>
</dbReference>
<reference evidence="4 5" key="1">
    <citation type="submission" date="2007-06" db="EMBL/GenBank/DDBJ databases">
        <title>The Genome Sequence of Coccidioides posadasii RMSCC_3488.</title>
        <authorList>
            <consortium name="Coccidioides Genome Resources Consortium"/>
            <consortium name="The Broad Institute Genome Sequencing Platform"/>
            <person name="Henn M.R."/>
            <person name="Sykes S."/>
            <person name="Young S."/>
            <person name="Jaffe D."/>
            <person name="Berlin A."/>
            <person name="Alvarez P."/>
            <person name="Butler J."/>
            <person name="Gnerre S."/>
            <person name="Grabherr M."/>
            <person name="Mauceli E."/>
            <person name="Brockman W."/>
            <person name="Kodira C."/>
            <person name="Alvarado L."/>
            <person name="Zeng Q."/>
            <person name="Crawford M."/>
            <person name="Antoine C."/>
            <person name="Devon K."/>
            <person name="Galgiani J."/>
            <person name="Orsborn K."/>
            <person name="Lewis M.L."/>
            <person name="Nusbaum C."/>
            <person name="Galagan J."/>
            <person name="Birren B."/>
        </authorList>
    </citation>
    <scope>NUCLEOTIDE SEQUENCE [LARGE SCALE GENOMIC DNA]</scope>
    <source>
        <strain evidence="4 5">RMSCC 3488</strain>
    </source>
</reference>
<sequence length="852" mass="93865">MLGISKFRRRFPRGGIQFVRKSGASFVEEHSVMPTEDADEAKLAVSDSKAGSLENGPQKVNFTRPVEPPVTLVEKFLFLIWSIMLVLTQVWSDFIEKRPFRYVLKSDIMAHYFFLPAGRHDPRFVTSGPYSRINVKMIPPNVTRRYEEDTDLSTFEEVEIINCASNNYGGFTELENRSGEIIETALQLLPFAPAPNALELRVRAKCAEYMSCDACVTAPSGFSTNRLIFATVAGVARSQGRKLVFLCDRDSHNSMFTGAFFNKEAEVHKFDHNDLTDLEYKLRMQREQDPSALVCVAVEGIYSMEGSVSPGPALLALKKVYNFALLVDEAHSFMALGSAGRGSFNHWEDLGYKCPLEEVDVMSCMFSKSVGCTGGFALANGVFAEELRKQGETLKERGVETLSTVVLLRILNLLSKPKLIRHRMCLLRKKSEYISRALGNAGFRILSTPGSPIVCFPVGTVRQVIRFHAEALKEGVAVTGGVPPATPLWGCRIRVCIFATTSWPDIYKLLGTMLRIGQKVGVNGISPISFDAGLLAQQDPEDSMLEVESNSVDSDMLDYVIELSGSTKGLAGNTEVVRTGMESIRKYGIGPCSARWFYGSFDIFIQLERRLANLYPSLVAQSGKCRGMICGDAEITLGSTVAALVQPCSSGSTLNRVFIPNNAPHSVLAGARLNRPSKQVAATFYNAVEDIELPTGHKNVHATLYFETVRNGIPLDLHTFIRKIAPKIKRSGNLTGATIMFDDRNGLGMVGPQSLGYLNLMEAKHGVNFLNDALRPLQCEVEVIVAGSWFDAFGHQGGYVTGSASKVECLTWNTKAFFFSTPPMPVQAAMSDRMLQVLLNKDSKKKAVAWES</sequence>
<evidence type="ECO:0000259" key="3">
    <source>
        <dbReference type="Pfam" id="PF00155"/>
    </source>
</evidence>
<dbReference type="PANTHER" id="PTHR13693:SF3">
    <property type="entry name" value="LD36009P"/>
    <property type="match status" value="1"/>
</dbReference>
<evidence type="ECO:0000256" key="2">
    <source>
        <dbReference type="ARBA" id="ARBA00022679"/>
    </source>
</evidence>
<gene>
    <name evidence="4" type="ORF">CPAG_01652</name>
</gene>
<dbReference type="Gene3D" id="3.90.1150.10">
    <property type="entry name" value="Aspartate Aminotransferase, domain 1"/>
    <property type="match status" value="1"/>
</dbReference>
<dbReference type="Pfam" id="PF00155">
    <property type="entry name" value="Aminotran_1_2"/>
    <property type="match status" value="1"/>
</dbReference>
<reference evidence="5" key="2">
    <citation type="journal article" date="2009" name="Genome Res.">
        <title>Comparative genomic analyses of the human fungal pathogens Coccidioides and their relatives.</title>
        <authorList>
            <person name="Sharpton T.J."/>
            <person name="Stajich J.E."/>
            <person name="Rounsley S.D."/>
            <person name="Gardner M.J."/>
            <person name="Wortman J.R."/>
            <person name="Jordar V.S."/>
            <person name="Maiti R."/>
            <person name="Kodira C.D."/>
            <person name="Neafsey D.E."/>
            <person name="Zeng Q."/>
            <person name="Hung C.-Y."/>
            <person name="McMahan C."/>
            <person name="Muszewska A."/>
            <person name="Grynberg M."/>
            <person name="Mandel M.A."/>
            <person name="Kellner E.M."/>
            <person name="Barker B.M."/>
            <person name="Galgiani J.N."/>
            <person name="Orbach M.J."/>
            <person name="Kirkland T.N."/>
            <person name="Cole G.T."/>
            <person name="Henn M.R."/>
            <person name="Birren B.W."/>
            <person name="Taylor J.W."/>
        </authorList>
    </citation>
    <scope>NUCLEOTIDE SEQUENCE [LARGE SCALE GENOMIC DNA]</scope>
    <source>
        <strain evidence="5">RMSCC 3488</strain>
    </source>
</reference>
<dbReference type="GO" id="GO:0046512">
    <property type="term" value="P:sphingosine biosynthetic process"/>
    <property type="evidence" value="ECO:0007669"/>
    <property type="project" value="TreeGrafter"/>
</dbReference>
<keyword evidence="2" id="KW-0808">Transferase</keyword>
<evidence type="ECO:0000313" key="5">
    <source>
        <dbReference type="Proteomes" id="UP000054567"/>
    </source>
</evidence>
<dbReference type="EMBL" id="DS268109">
    <property type="protein sequence ID" value="KMM65301.1"/>
    <property type="molecule type" value="Genomic_DNA"/>
</dbReference>
<dbReference type="GO" id="GO:0016020">
    <property type="term" value="C:membrane"/>
    <property type="evidence" value="ECO:0007669"/>
    <property type="project" value="GOC"/>
</dbReference>
<dbReference type="InterPro" id="IPR015421">
    <property type="entry name" value="PyrdxlP-dep_Trfase_major"/>
</dbReference>
<reference evidence="5" key="3">
    <citation type="journal article" date="2010" name="Genome Res.">
        <title>Population genomic sequencing of Coccidioides fungi reveals recent hybridization and transposon control.</title>
        <authorList>
            <person name="Neafsey D.E."/>
            <person name="Barker B.M."/>
            <person name="Sharpton T.J."/>
            <person name="Stajich J.E."/>
            <person name="Park D.J."/>
            <person name="Whiston E."/>
            <person name="Hung C.-Y."/>
            <person name="McMahan C."/>
            <person name="White J."/>
            <person name="Sykes S."/>
            <person name="Heiman D."/>
            <person name="Young S."/>
            <person name="Zeng Q."/>
            <person name="Abouelleil A."/>
            <person name="Aftuck L."/>
            <person name="Bessette D."/>
            <person name="Brown A."/>
            <person name="FitzGerald M."/>
            <person name="Lui A."/>
            <person name="Macdonald J.P."/>
            <person name="Priest M."/>
            <person name="Orbach M.J."/>
            <person name="Galgiani J.N."/>
            <person name="Kirkland T.N."/>
            <person name="Cole G.T."/>
            <person name="Birren B.W."/>
            <person name="Henn M.R."/>
            <person name="Taylor J.W."/>
            <person name="Rounsley S.D."/>
        </authorList>
    </citation>
    <scope>NUCLEOTIDE SEQUENCE [LARGE SCALE GENOMIC DNA]</scope>
    <source>
        <strain evidence="5">RMSCC 3488</strain>
    </source>
</reference>
<dbReference type="VEuPathDB" id="FungiDB:CPAG_01652"/>
<dbReference type="GO" id="GO:0004758">
    <property type="term" value="F:serine C-palmitoyltransferase activity"/>
    <property type="evidence" value="ECO:0007669"/>
    <property type="project" value="TreeGrafter"/>
</dbReference>
<feature type="domain" description="Aminotransferase class I/classII large" evidence="3">
    <location>
        <begin position="201"/>
        <end position="503"/>
    </location>
</feature>
<organism evidence="4 5">
    <name type="scientific">Coccidioides posadasii RMSCC 3488</name>
    <dbReference type="NCBI Taxonomy" id="454284"/>
    <lineage>
        <taxon>Eukaryota</taxon>
        <taxon>Fungi</taxon>
        <taxon>Dikarya</taxon>
        <taxon>Ascomycota</taxon>
        <taxon>Pezizomycotina</taxon>
        <taxon>Eurotiomycetes</taxon>
        <taxon>Eurotiomycetidae</taxon>
        <taxon>Onygenales</taxon>
        <taxon>Onygenaceae</taxon>
        <taxon>Coccidioides</taxon>
    </lineage>
</organism>
<dbReference type="Gene3D" id="3.40.640.10">
    <property type="entry name" value="Type I PLP-dependent aspartate aminotransferase-like (Major domain)"/>
    <property type="match status" value="2"/>
</dbReference>
<dbReference type="InterPro" id="IPR050087">
    <property type="entry name" value="AON_synthase_class-II"/>
</dbReference>
<dbReference type="PANTHER" id="PTHR13693">
    <property type="entry name" value="CLASS II AMINOTRANSFERASE/8-AMINO-7-OXONONANOATE SYNTHASE"/>
    <property type="match status" value="1"/>
</dbReference>
<evidence type="ECO:0000256" key="1">
    <source>
        <dbReference type="ARBA" id="ARBA00001933"/>
    </source>
</evidence>
<dbReference type="AlphaFoldDB" id="A0A0J6EXL7"/>
<dbReference type="GO" id="GO:0046513">
    <property type="term" value="P:ceramide biosynthetic process"/>
    <property type="evidence" value="ECO:0007669"/>
    <property type="project" value="TreeGrafter"/>
</dbReference>
<dbReference type="GO" id="GO:0030170">
    <property type="term" value="F:pyridoxal phosphate binding"/>
    <property type="evidence" value="ECO:0007669"/>
    <property type="project" value="InterPro"/>
</dbReference>
<dbReference type="OrthoDB" id="65434at2759"/>
<dbReference type="InterPro" id="IPR004839">
    <property type="entry name" value="Aminotransferase_I/II_large"/>
</dbReference>